<comment type="caution">
    <text evidence="5">The sequence shown here is derived from an EMBL/GenBank/DDBJ whole genome shotgun (WGS) entry which is preliminary data.</text>
</comment>
<keyword evidence="2" id="KW-0560">Oxidoreductase</keyword>
<gene>
    <name evidence="5" type="ORF">ACERLL_08085</name>
</gene>
<evidence type="ECO:0000256" key="2">
    <source>
        <dbReference type="RuleBase" id="RU000393"/>
    </source>
</evidence>
<evidence type="ECO:0000256" key="1">
    <source>
        <dbReference type="ARBA" id="ARBA00010457"/>
    </source>
</evidence>
<sequence length="170" mass="17920">MARAVPGLSAAVLLLCGLVAAGQALAEEATAQLENKDGEEVGEVTLEESPHGVLVHAELDGMPEGTHAFHIHEKGKCKPPFKSAGGHYNPKDHQHGFMNEDGYHAGDMPNIYVPDSGELEAVIFNPKVSMNDELLDDNGAAVVIHEGADDYMTDPAGDAGPRIACGVIEQ</sequence>
<evidence type="ECO:0000313" key="6">
    <source>
        <dbReference type="Proteomes" id="UP001575181"/>
    </source>
</evidence>
<dbReference type="Pfam" id="PF00080">
    <property type="entry name" value="Sod_Cu"/>
    <property type="match status" value="1"/>
</dbReference>
<feature type="chain" id="PRO_5045139926" description="Superoxide dismutase [Cu-Zn]" evidence="3">
    <location>
        <begin position="27"/>
        <end position="170"/>
    </location>
</feature>
<evidence type="ECO:0000256" key="3">
    <source>
        <dbReference type="SAM" id="SignalP"/>
    </source>
</evidence>
<dbReference type="SUPFAM" id="SSF49329">
    <property type="entry name" value="Cu,Zn superoxide dismutase-like"/>
    <property type="match status" value="1"/>
</dbReference>
<dbReference type="Proteomes" id="UP001575181">
    <property type="component" value="Unassembled WGS sequence"/>
</dbReference>
<dbReference type="Gene3D" id="2.60.40.200">
    <property type="entry name" value="Superoxide dismutase, copper/zinc binding domain"/>
    <property type="match status" value="1"/>
</dbReference>
<evidence type="ECO:0000259" key="4">
    <source>
        <dbReference type="Pfam" id="PF00080"/>
    </source>
</evidence>
<organism evidence="5 6">
    <name type="scientific">Thiohalorhabdus methylotrophus</name>
    <dbReference type="NCBI Taxonomy" id="3242694"/>
    <lineage>
        <taxon>Bacteria</taxon>
        <taxon>Pseudomonadati</taxon>
        <taxon>Pseudomonadota</taxon>
        <taxon>Gammaproteobacteria</taxon>
        <taxon>Thiohalorhabdales</taxon>
        <taxon>Thiohalorhabdaceae</taxon>
        <taxon>Thiohalorhabdus</taxon>
    </lineage>
</organism>
<dbReference type="PANTHER" id="PTHR10003">
    <property type="entry name" value="SUPEROXIDE DISMUTASE CU-ZN -RELATED"/>
    <property type="match status" value="1"/>
</dbReference>
<comment type="cofactor">
    <cofactor evidence="2">
        <name>Cu cation</name>
        <dbReference type="ChEBI" id="CHEBI:23378"/>
    </cofactor>
    <text evidence="2">Binds 1 copper ion per subunit.</text>
</comment>
<keyword evidence="2" id="KW-0186">Copper</keyword>
<keyword evidence="2" id="KW-0862">Zinc</keyword>
<name>A0ABV4TU41_9GAMM</name>
<comment type="cofactor">
    <cofactor evidence="2">
        <name>Zn(2+)</name>
        <dbReference type="ChEBI" id="CHEBI:29105"/>
    </cofactor>
    <text evidence="2">Binds 1 zinc ion per subunit.</text>
</comment>
<dbReference type="CDD" id="cd00305">
    <property type="entry name" value="Cu-Zn_Superoxide_Dismutase"/>
    <property type="match status" value="1"/>
</dbReference>
<evidence type="ECO:0000313" key="5">
    <source>
        <dbReference type="EMBL" id="MFA9460782.1"/>
    </source>
</evidence>
<dbReference type="RefSeq" id="WP_373655569.1">
    <property type="nucleotide sequence ID" value="NZ_JBGUAW010000005.1"/>
</dbReference>
<comment type="similarity">
    <text evidence="1 2">Belongs to the Cu-Zn superoxide dismutase family.</text>
</comment>
<feature type="signal peptide" evidence="3">
    <location>
        <begin position="1"/>
        <end position="26"/>
    </location>
</feature>
<dbReference type="EMBL" id="JBGUAW010000005">
    <property type="protein sequence ID" value="MFA9460782.1"/>
    <property type="molecule type" value="Genomic_DNA"/>
</dbReference>
<proteinExistence type="inferred from homology"/>
<protein>
    <recommendedName>
        <fullName evidence="2">Superoxide dismutase [Cu-Zn]</fullName>
        <ecNumber evidence="2">1.15.1.1</ecNumber>
    </recommendedName>
</protein>
<dbReference type="InterPro" id="IPR036423">
    <property type="entry name" value="SOD-like_Cu/Zn_dom_sf"/>
</dbReference>
<comment type="catalytic activity">
    <reaction evidence="2">
        <text>2 superoxide + 2 H(+) = H2O2 + O2</text>
        <dbReference type="Rhea" id="RHEA:20696"/>
        <dbReference type="ChEBI" id="CHEBI:15378"/>
        <dbReference type="ChEBI" id="CHEBI:15379"/>
        <dbReference type="ChEBI" id="CHEBI:16240"/>
        <dbReference type="ChEBI" id="CHEBI:18421"/>
        <dbReference type="EC" id="1.15.1.1"/>
    </reaction>
</comment>
<dbReference type="InterPro" id="IPR024134">
    <property type="entry name" value="SOD_Cu/Zn_/chaperone"/>
</dbReference>
<dbReference type="InterPro" id="IPR001424">
    <property type="entry name" value="SOD_Cu_Zn_dom"/>
</dbReference>
<reference evidence="5 6" key="1">
    <citation type="submission" date="2024-08" db="EMBL/GenBank/DDBJ databases">
        <title>Whole-genome sequencing of halo(alkali)philic microorganisms from hypersaline lakes.</title>
        <authorList>
            <person name="Sorokin D.Y."/>
            <person name="Merkel A.Y."/>
            <person name="Messina E."/>
            <person name="Yakimov M."/>
        </authorList>
    </citation>
    <scope>NUCLEOTIDE SEQUENCE [LARGE SCALE GENOMIC DNA]</scope>
    <source>
        <strain evidence="5 6">Cl-TMA</strain>
    </source>
</reference>
<comment type="function">
    <text evidence="2">Destroys radicals which are normally produced within the cells and which are toxic to biological systems.</text>
</comment>
<keyword evidence="3" id="KW-0732">Signal</keyword>
<dbReference type="InterPro" id="IPR018152">
    <property type="entry name" value="SOD_Cu/Zn_BS"/>
</dbReference>
<dbReference type="PROSITE" id="PS00332">
    <property type="entry name" value="SOD_CU_ZN_2"/>
    <property type="match status" value="1"/>
</dbReference>
<keyword evidence="6" id="KW-1185">Reference proteome</keyword>
<dbReference type="EC" id="1.15.1.1" evidence="2"/>
<keyword evidence="2" id="KW-0479">Metal-binding</keyword>
<accession>A0ABV4TU41</accession>
<feature type="domain" description="Superoxide dismutase copper/zinc binding" evidence="4">
    <location>
        <begin position="42"/>
        <end position="168"/>
    </location>
</feature>